<dbReference type="CDD" id="cd04301">
    <property type="entry name" value="NAT_SF"/>
    <property type="match status" value="1"/>
</dbReference>
<dbReference type="SUPFAM" id="SSF55729">
    <property type="entry name" value="Acyl-CoA N-acyltransferases (Nat)"/>
    <property type="match status" value="1"/>
</dbReference>
<dbReference type="AlphaFoldDB" id="A0A3M5U2A5"/>
<feature type="domain" description="N-acetyltransferase" evidence="1">
    <location>
        <begin position="126"/>
        <end position="260"/>
    </location>
</feature>
<dbReference type="RefSeq" id="WP_014717346.1">
    <property type="nucleotide sequence ID" value="NZ_RBUA01001600.1"/>
</dbReference>
<evidence type="ECO:0000313" key="3">
    <source>
        <dbReference type="Proteomes" id="UP000280395"/>
    </source>
</evidence>
<dbReference type="InterPro" id="IPR000182">
    <property type="entry name" value="GNAT_dom"/>
</dbReference>
<proteinExistence type="predicted"/>
<dbReference type="Pfam" id="PF00583">
    <property type="entry name" value="Acetyltransf_1"/>
    <property type="match status" value="1"/>
</dbReference>
<protein>
    <recommendedName>
        <fullName evidence="1">N-acetyltransferase domain-containing protein</fullName>
    </recommendedName>
</protein>
<name>A0A3M5U2A5_PSESX</name>
<reference evidence="2 3" key="1">
    <citation type="submission" date="2018-08" db="EMBL/GenBank/DDBJ databases">
        <title>Recombination of ecologically and evolutionarily significant loci maintains genetic cohesion in the Pseudomonas syringae species complex.</title>
        <authorList>
            <person name="Dillon M."/>
            <person name="Thakur S."/>
            <person name="Almeida R.N.D."/>
            <person name="Weir B.S."/>
            <person name="Guttman D.S."/>
        </authorList>
    </citation>
    <scope>NUCLEOTIDE SEQUENCE [LARGE SCALE GENOMIC DNA]</scope>
    <source>
        <strain evidence="2 3">ICMP 14479</strain>
    </source>
</reference>
<evidence type="ECO:0000259" key="1">
    <source>
        <dbReference type="PROSITE" id="PS51186"/>
    </source>
</evidence>
<dbReference type="Gene3D" id="3.40.630.30">
    <property type="match status" value="1"/>
</dbReference>
<evidence type="ECO:0000313" key="2">
    <source>
        <dbReference type="EMBL" id="RMU39922.1"/>
    </source>
</evidence>
<gene>
    <name evidence="2" type="ORF">ALP29_00499</name>
</gene>
<dbReference type="PROSITE" id="PS51186">
    <property type="entry name" value="GNAT"/>
    <property type="match status" value="1"/>
</dbReference>
<sequence length="260" mass="28452">MTAYATCDLRTLYHLTEDHYFSATCGLHRRYSAAINAYFVDVCSGLYDLLFIRVGSAPLGEAFAAPLGLIHGSVLAIRIVVHEEKVAELREALCAIGFQPAEQTTAMVLELSRFIPRMSEGTLQVCLTRDLNEWAGPVGSAYSMLPEVVVNYQARHQRALDAGEALYHFTLSAEGRVSCSLTLSLCEGEARLNDVGTLKGFRGRGYATCLIQAALLHASSLGAHRCFLEASAEAISLYQQLGFARLFEYQAFTRGALADR</sequence>
<dbReference type="Proteomes" id="UP000280395">
    <property type="component" value="Unassembled WGS sequence"/>
</dbReference>
<dbReference type="InterPro" id="IPR016181">
    <property type="entry name" value="Acyl_CoA_acyltransferase"/>
</dbReference>
<organism evidence="2 3">
    <name type="scientific">Pseudomonas syringae pv. avii</name>
    <dbReference type="NCBI Taxonomy" id="663959"/>
    <lineage>
        <taxon>Bacteria</taxon>
        <taxon>Pseudomonadati</taxon>
        <taxon>Pseudomonadota</taxon>
        <taxon>Gammaproteobacteria</taxon>
        <taxon>Pseudomonadales</taxon>
        <taxon>Pseudomonadaceae</taxon>
        <taxon>Pseudomonas</taxon>
        <taxon>Pseudomonas syringae</taxon>
    </lineage>
</organism>
<comment type="caution">
    <text evidence="2">The sequence shown here is derived from an EMBL/GenBank/DDBJ whole genome shotgun (WGS) entry which is preliminary data.</text>
</comment>
<dbReference type="EMBL" id="RBUA01001600">
    <property type="protein sequence ID" value="RMU39922.1"/>
    <property type="molecule type" value="Genomic_DNA"/>
</dbReference>
<accession>A0A3M5U2A5</accession>
<dbReference type="GO" id="GO:0016747">
    <property type="term" value="F:acyltransferase activity, transferring groups other than amino-acyl groups"/>
    <property type="evidence" value="ECO:0007669"/>
    <property type="project" value="InterPro"/>
</dbReference>